<dbReference type="EMBL" id="UYSL01023820">
    <property type="protein sequence ID" value="VDL82713.1"/>
    <property type="molecule type" value="Genomic_DNA"/>
</dbReference>
<reference evidence="3" key="1">
    <citation type="submission" date="2017-02" db="UniProtKB">
        <authorList>
            <consortium name="WormBaseParasite"/>
        </authorList>
    </citation>
    <scope>IDENTIFICATION</scope>
</reference>
<reference evidence="1 2" key="2">
    <citation type="submission" date="2018-11" db="EMBL/GenBank/DDBJ databases">
        <authorList>
            <consortium name="Pathogen Informatics"/>
        </authorList>
    </citation>
    <scope>NUCLEOTIDE SEQUENCE [LARGE SCALE GENOMIC DNA]</scope>
</reference>
<evidence type="ECO:0000313" key="1">
    <source>
        <dbReference type="EMBL" id="VDL82713.1"/>
    </source>
</evidence>
<evidence type="ECO:0000313" key="2">
    <source>
        <dbReference type="Proteomes" id="UP000271162"/>
    </source>
</evidence>
<dbReference type="InterPro" id="IPR009667">
    <property type="entry name" value="DUF1258"/>
</dbReference>
<protein>
    <submittedName>
        <fullName evidence="3">DUF1758 domain-containing protein</fullName>
    </submittedName>
</protein>
<evidence type="ECO:0000313" key="3">
    <source>
        <dbReference type="WBParaSite" id="NBR_0001898301-mRNA-1"/>
    </source>
</evidence>
<dbReference type="AlphaFoldDB" id="A0A0N4YP12"/>
<dbReference type="Pfam" id="PF06869">
    <property type="entry name" value="DUF1258"/>
    <property type="match status" value="1"/>
</dbReference>
<gene>
    <name evidence="1" type="ORF">NBR_LOCUS18984</name>
</gene>
<dbReference type="WBParaSite" id="NBR_0001898301-mRNA-1">
    <property type="protein sequence ID" value="NBR_0001898301-mRNA-1"/>
    <property type="gene ID" value="NBR_0001898301"/>
</dbReference>
<dbReference type="Proteomes" id="UP000271162">
    <property type="component" value="Unassembled WGS sequence"/>
</dbReference>
<keyword evidence="2" id="KW-1185">Reference proteome</keyword>
<name>A0A0N4YP12_NIPBR</name>
<accession>A0A0N4YP12</accession>
<organism evidence="3">
    <name type="scientific">Nippostrongylus brasiliensis</name>
    <name type="common">Rat hookworm</name>
    <dbReference type="NCBI Taxonomy" id="27835"/>
    <lineage>
        <taxon>Eukaryota</taxon>
        <taxon>Metazoa</taxon>
        <taxon>Ecdysozoa</taxon>
        <taxon>Nematoda</taxon>
        <taxon>Chromadorea</taxon>
        <taxon>Rhabditida</taxon>
        <taxon>Rhabditina</taxon>
        <taxon>Rhabditomorpha</taxon>
        <taxon>Strongyloidea</taxon>
        <taxon>Heligmosomidae</taxon>
        <taxon>Nippostrongylus</taxon>
    </lineage>
</organism>
<proteinExistence type="predicted"/>
<sequence length="418" mass="48080">MSKEMAAMVVQLSPYVTPLDIQEFTATYWISNGIVKLTRDAREKYGLLKSFYCTSCDNRLANSKAFCQTEGCEIQAVAPKRSRSSKRASIFTVRIEPQLTSILQRDLQLLVELHTTIHSPDGSDVNPVLSETSSFPQYLQEIESFSRFRNSEITVVLTMSVDGVRFKKLSRSEAWPIYIRLEGLPSKEKNKYENIMLAGILFARNTPTERLFSELFSRLKHELTALEAGIPIQLVTPASTSTWICTPKLTHGIIDFGILVRVFEKPELTALDFRGCRDLANSMKLLWYEIELALITLKVPCFIDHAILQDLPHIGTPYNWSSSSFESVHRRLQLRVAQCTTKFEEKITNDFLLHKDVIKMLENEVELMENQYFDRLCKKVLQGRKSRDEFVAGNHYLEIGWYVPKRSVLPFQDLRPEH</sequence>